<dbReference type="InterPro" id="IPR003663">
    <property type="entry name" value="Sugar/inositol_transpt"/>
</dbReference>
<feature type="transmembrane region" description="Helical" evidence="9">
    <location>
        <begin position="41"/>
        <end position="58"/>
    </location>
</feature>
<dbReference type="InterPro" id="IPR005828">
    <property type="entry name" value="MFS_sugar_transport-like"/>
</dbReference>
<gene>
    <name evidence="11" type="ORF">KUCA_T00005790001</name>
</gene>
<reference evidence="11" key="2">
    <citation type="submission" date="2014-02" db="EMBL/GenBank/DDBJ databases">
        <title>Complete DNA sequence of /Kuraishia capsulata/ illustrates novel genomic features among budding yeasts (/Saccharomycotina/).</title>
        <authorList>
            <person name="Morales L."/>
            <person name="Noel B."/>
            <person name="Porcel B."/>
            <person name="Marcet-Houben M."/>
            <person name="Hullo M-F."/>
            <person name="Sacerdot C."/>
            <person name="Tekaia F."/>
            <person name="Leh-Louis V."/>
            <person name="Despons L."/>
            <person name="Khanna V."/>
            <person name="Aury J-M."/>
            <person name="Barbe V."/>
            <person name="Couloux A."/>
            <person name="Labadie K."/>
            <person name="Pelletier E."/>
            <person name="Souciet J-L."/>
            <person name="Boekhout T."/>
            <person name="Gabaldon T."/>
            <person name="Wincker P."/>
            <person name="Dujon B."/>
        </authorList>
    </citation>
    <scope>NUCLEOTIDE SEQUENCE</scope>
    <source>
        <strain evidence="11">CBS 1993</strain>
    </source>
</reference>
<evidence type="ECO:0000256" key="3">
    <source>
        <dbReference type="ARBA" id="ARBA00022448"/>
    </source>
</evidence>
<dbReference type="InterPro" id="IPR050360">
    <property type="entry name" value="MFS_Sugar_Transporters"/>
</dbReference>
<keyword evidence="4 9" id="KW-0812">Transmembrane</keyword>
<feature type="domain" description="Major facilitator superfamily (MFS) profile" evidence="10">
    <location>
        <begin position="45"/>
        <end position="494"/>
    </location>
</feature>
<evidence type="ECO:0000256" key="4">
    <source>
        <dbReference type="ARBA" id="ARBA00022692"/>
    </source>
</evidence>
<dbReference type="OrthoDB" id="6133115at2759"/>
<reference evidence="11" key="1">
    <citation type="submission" date="2013-12" db="EMBL/GenBank/DDBJ databases">
        <authorList>
            <person name="Genoscope - CEA"/>
        </authorList>
    </citation>
    <scope>NUCLEOTIDE SEQUENCE</scope>
    <source>
        <strain evidence="11">CBS 1993</strain>
    </source>
</reference>
<keyword evidence="12" id="KW-1185">Reference proteome</keyword>
<organism evidence="11 12">
    <name type="scientific">Kuraishia capsulata CBS 1993</name>
    <dbReference type="NCBI Taxonomy" id="1382522"/>
    <lineage>
        <taxon>Eukaryota</taxon>
        <taxon>Fungi</taxon>
        <taxon>Dikarya</taxon>
        <taxon>Ascomycota</taxon>
        <taxon>Saccharomycotina</taxon>
        <taxon>Pichiomycetes</taxon>
        <taxon>Pichiales</taxon>
        <taxon>Pichiaceae</taxon>
        <taxon>Kuraishia</taxon>
    </lineage>
</organism>
<evidence type="ECO:0000313" key="11">
    <source>
        <dbReference type="EMBL" id="CDK29797.1"/>
    </source>
</evidence>
<evidence type="ECO:0000256" key="7">
    <source>
        <dbReference type="RuleBase" id="RU003346"/>
    </source>
</evidence>
<feature type="transmembrane region" description="Helical" evidence="9">
    <location>
        <begin position="404"/>
        <end position="429"/>
    </location>
</feature>
<dbReference type="InterPro" id="IPR036259">
    <property type="entry name" value="MFS_trans_sf"/>
</dbReference>
<feature type="transmembrane region" description="Helical" evidence="9">
    <location>
        <begin position="209"/>
        <end position="231"/>
    </location>
</feature>
<comment type="subcellular location">
    <subcellularLocation>
        <location evidence="1">Membrane</location>
        <topology evidence="1">Multi-pass membrane protein</topology>
    </subcellularLocation>
</comment>
<feature type="transmembrane region" description="Helical" evidence="9">
    <location>
        <begin position="441"/>
        <end position="464"/>
    </location>
</feature>
<protein>
    <recommendedName>
        <fullName evidence="10">Major facilitator superfamily (MFS) profile domain-containing protein</fullName>
    </recommendedName>
</protein>
<dbReference type="AlphaFoldDB" id="W6MV69"/>
<sequence>MSSNEILRVPGEAIEKSEDSSRSEDTTGEIPSYLGVSGQKLHVAISMLAGVGFLLFGYDQGVMGSLLTLESFRDTFPSIDTIRKPSRSTMQGFVIAIYEIGCFSGALSTMAVGDKFGRRKMIFAGAVVMIVGGILQATAFSVGHLIAGRIVSGIGNGCITSTVPMWQSECAKPHRRGALVMMQGALITCGICISYWIDFGFYFAKGSVSWRFPIAFQIVFAIAILPFIMKLPESPRWLLKKGHHAEALKVFASLEGVTSDDRWVQTEFQEVKASLDEEANSGAEKMDIKRMFTQGEHRNFHRVMLALWSQIMQQITGINLITYYAGTIFEQYIGLPPLQSRILAACNGTEYFLASWIAFFTIERFGRRPLMLFGAAGQAITMAILTGTTWAADVTHNNDSHAAVAAAVFLFIFNTFFAIGWLGMTWLYPAEIVPLSIRAPANGLSTAGNWSFNFMVVMITPVAFENISSYTYTIFAVINALMVPVVYFLYPETAGRTLEEMDRIFALSDPKKPWQVVRIAREMPYEIPKDQRDPRAADVEKAQAEHIESTTE</sequence>
<dbReference type="InterPro" id="IPR005829">
    <property type="entry name" value="Sugar_transporter_CS"/>
</dbReference>
<feature type="transmembrane region" description="Helical" evidence="9">
    <location>
        <begin position="93"/>
        <end position="112"/>
    </location>
</feature>
<dbReference type="FunFam" id="1.20.1250.20:FF:000061">
    <property type="entry name" value="MFS sugar transporter"/>
    <property type="match status" value="1"/>
</dbReference>
<feature type="transmembrane region" description="Helical" evidence="9">
    <location>
        <begin position="370"/>
        <end position="392"/>
    </location>
</feature>
<feature type="transmembrane region" description="Helical" evidence="9">
    <location>
        <begin position="121"/>
        <end position="140"/>
    </location>
</feature>
<dbReference type="HOGENOM" id="CLU_001265_30_3_1"/>
<dbReference type="GO" id="GO:0005351">
    <property type="term" value="F:carbohydrate:proton symporter activity"/>
    <property type="evidence" value="ECO:0007669"/>
    <property type="project" value="TreeGrafter"/>
</dbReference>
<feature type="transmembrane region" description="Helical" evidence="9">
    <location>
        <begin position="470"/>
        <end position="490"/>
    </location>
</feature>
<dbReference type="PROSITE" id="PS50850">
    <property type="entry name" value="MFS"/>
    <property type="match status" value="1"/>
</dbReference>
<evidence type="ECO:0000256" key="6">
    <source>
        <dbReference type="ARBA" id="ARBA00023136"/>
    </source>
</evidence>
<feature type="region of interest" description="Disordered" evidence="8">
    <location>
        <begin position="527"/>
        <end position="552"/>
    </location>
</feature>
<feature type="transmembrane region" description="Helical" evidence="9">
    <location>
        <begin position="178"/>
        <end position="197"/>
    </location>
</feature>
<keyword evidence="6 9" id="KW-0472">Membrane</keyword>
<proteinExistence type="inferred from homology"/>
<dbReference type="InterPro" id="IPR020846">
    <property type="entry name" value="MFS_dom"/>
</dbReference>
<feature type="compositionally biased region" description="Basic and acidic residues" evidence="8">
    <location>
        <begin position="13"/>
        <end position="25"/>
    </location>
</feature>
<dbReference type="RefSeq" id="XP_022461780.1">
    <property type="nucleotide sequence ID" value="XM_022602518.1"/>
</dbReference>
<dbReference type="EMBL" id="HG793131">
    <property type="protein sequence ID" value="CDK29797.1"/>
    <property type="molecule type" value="Genomic_DNA"/>
</dbReference>
<evidence type="ECO:0000313" key="12">
    <source>
        <dbReference type="Proteomes" id="UP000019384"/>
    </source>
</evidence>
<dbReference type="GeneID" id="34523168"/>
<evidence type="ECO:0000256" key="2">
    <source>
        <dbReference type="ARBA" id="ARBA00010992"/>
    </source>
</evidence>
<dbReference type="Gene3D" id="1.20.1250.20">
    <property type="entry name" value="MFS general substrate transporter like domains"/>
    <property type="match status" value="1"/>
</dbReference>
<evidence type="ECO:0000256" key="5">
    <source>
        <dbReference type="ARBA" id="ARBA00022989"/>
    </source>
</evidence>
<dbReference type="NCBIfam" id="TIGR00879">
    <property type="entry name" value="SP"/>
    <property type="match status" value="1"/>
</dbReference>
<dbReference type="PANTHER" id="PTHR48022:SF68">
    <property type="entry name" value="MAJOR FACILITATOR SUPERFAMILY (MFS) PROFILE DOMAIN-CONTAINING PROTEIN-RELATED"/>
    <property type="match status" value="1"/>
</dbReference>
<dbReference type="PROSITE" id="PS00216">
    <property type="entry name" value="SUGAR_TRANSPORT_1"/>
    <property type="match status" value="1"/>
</dbReference>
<keyword evidence="5 9" id="KW-1133">Transmembrane helix</keyword>
<name>W6MV69_9ASCO</name>
<dbReference type="GO" id="GO:0016020">
    <property type="term" value="C:membrane"/>
    <property type="evidence" value="ECO:0007669"/>
    <property type="project" value="UniProtKB-SubCell"/>
</dbReference>
<dbReference type="PANTHER" id="PTHR48022">
    <property type="entry name" value="PLASTIDIC GLUCOSE TRANSPORTER 4"/>
    <property type="match status" value="1"/>
</dbReference>
<dbReference type="PRINTS" id="PR00171">
    <property type="entry name" value="SUGRTRNSPORT"/>
</dbReference>
<evidence type="ECO:0000256" key="9">
    <source>
        <dbReference type="SAM" id="Phobius"/>
    </source>
</evidence>
<feature type="region of interest" description="Disordered" evidence="8">
    <location>
        <begin position="1"/>
        <end position="29"/>
    </location>
</feature>
<keyword evidence="3 7" id="KW-0813">Transport</keyword>
<dbReference type="Proteomes" id="UP000019384">
    <property type="component" value="Unassembled WGS sequence"/>
</dbReference>
<evidence type="ECO:0000256" key="8">
    <source>
        <dbReference type="SAM" id="MobiDB-lite"/>
    </source>
</evidence>
<comment type="similarity">
    <text evidence="2 7">Belongs to the major facilitator superfamily. Sugar transporter (TC 2.A.1.1) family.</text>
</comment>
<evidence type="ECO:0000259" key="10">
    <source>
        <dbReference type="PROSITE" id="PS50850"/>
    </source>
</evidence>
<dbReference type="SUPFAM" id="SSF103473">
    <property type="entry name" value="MFS general substrate transporter"/>
    <property type="match status" value="1"/>
</dbReference>
<evidence type="ECO:0000256" key="1">
    <source>
        <dbReference type="ARBA" id="ARBA00004141"/>
    </source>
</evidence>
<dbReference type="STRING" id="1382522.W6MV69"/>
<accession>W6MV69</accession>
<dbReference type="Pfam" id="PF00083">
    <property type="entry name" value="Sugar_tr"/>
    <property type="match status" value="1"/>
</dbReference>